<evidence type="ECO:0000313" key="2">
    <source>
        <dbReference type="Proteomes" id="UP000661607"/>
    </source>
</evidence>
<keyword evidence="2" id="KW-1185">Reference proteome</keyword>
<sequence length="70" mass="7334">MLYVNPRLVCRIHVKIVNVGFGLMSADPLLDALGVVAQLFGQQGDVSVKAIAGDQQRGDRVGAVGGAQRS</sequence>
<dbReference type="EMBL" id="JADBEF010000001">
    <property type="protein sequence ID" value="MBE1559624.1"/>
    <property type="molecule type" value="Genomic_DNA"/>
</dbReference>
<evidence type="ECO:0000313" key="1">
    <source>
        <dbReference type="EMBL" id="MBE1559624.1"/>
    </source>
</evidence>
<comment type="caution">
    <text evidence="1">The sequence shown here is derived from an EMBL/GenBank/DDBJ whole genome shotgun (WGS) entry which is preliminary data.</text>
</comment>
<gene>
    <name evidence="1" type="ORF">H4W81_002403</name>
</gene>
<name>A0ABR9KC85_9ACTN</name>
<organism evidence="1 2">
    <name type="scientific">Nonomuraea africana</name>
    <dbReference type="NCBI Taxonomy" id="46171"/>
    <lineage>
        <taxon>Bacteria</taxon>
        <taxon>Bacillati</taxon>
        <taxon>Actinomycetota</taxon>
        <taxon>Actinomycetes</taxon>
        <taxon>Streptosporangiales</taxon>
        <taxon>Streptosporangiaceae</taxon>
        <taxon>Nonomuraea</taxon>
    </lineage>
</organism>
<dbReference type="Proteomes" id="UP000661607">
    <property type="component" value="Unassembled WGS sequence"/>
</dbReference>
<dbReference type="RefSeq" id="WP_192774865.1">
    <property type="nucleotide sequence ID" value="NZ_BAAASY010000054.1"/>
</dbReference>
<protein>
    <submittedName>
        <fullName evidence="1">Uncharacterized protein</fullName>
    </submittedName>
</protein>
<reference evidence="1 2" key="1">
    <citation type="submission" date="2020-10" db="EMBL/GenBank/DDBJ databases">
        <title>Sequencing the genomes of 1000 actinobacteria strains.</title>
        <authorList>
            <person name="Klenk H.-P."/>
        </authorList>
    </citation>
    <scope>NUCLEOTIDE SEQUENCE [LARGE SCALE GENOMIC DNA]</scope>
    <source>
        <strain evidence="1 2">DSM 43748</strain>
    </source>
</reference>
<proteinExistence type="predicted"/>
<accession>A0ABR9KC85</accession>